<dbReference type="EMBL" id="JAAGVB010000011">
    <property type="protein sequence ID" value="NEW32764.1"/>
    <property type="molecule type" value="Genomic_DNA"/>
</dbReference>
<accession>A0A6P1CN42</accession>
<gene>
    <name evidence="1" type="ORF">GV791_09340</name>
</gene>
<dbReference type="RefSeq" id="WP_146089041.1">
    <property type="nucleotide sequence ID" value="NZ_AP026975.1"/>
</dbReference>
<organism evidence="1 2">
    <name type="scientific">Nocardia cyriacigeorgica</name>
    <dbReference type="NCBI Taxonomy" id="135487"/>
    <lineage>
        <taxon>Bacteria</taxon>
        <taxon>Bacillati</taxon>
        <taxon>Actinomycetota</taxon>
        <taxon>Actinomycetes</taxon>
        <taxon>Mycobacteriales</taxon>
        <taxon>Nocardiaceae</taxon>
        <taxon>Nocardia</taxon>
    </lineage>
</organism>
<evidence type="ECO:0000313" key="2">
    <source>
        <dbReference type="Proteomes" id="UP000471166"/>
    </source>
</evidence>
<proteinExistence type="predicted"/>
<dbReference type="AlphaFoldDB" id="A0A6P1CN42"/>
<sequence length="475" mass="51198">MPSTIDDLAEALRQFFATKFPPTGNGGQGSTLLYFDPLGFPLSASEFSGTGPDHAGDLLAHQRAAELADQIPAANALTQGTYIPRGGSKLSRWYASLVRGSGRPPPSEASALAAFEAAKTEAMQSLSNNELAVVSALDGSTAATGTNDRYYATSMTPVDWYEETSTVWQTYSLEATDDPTPAPSAPPWVPPKPPMRYRVLPIPDWDPIDPHSGRTISAIVDYVRVATESERLRELTTGESNTPDSMGPWHSAAVDERAIRELVLTGELPSLTPDRIGLAVSELTQETPRRTRLVNSIRTTPVVDDTGWRIIVADDTVTETALFGWNPSDFAVAGERSTVDAVLEATTATEPSSSDISVQFEYCLVRFDRPWWDDVFLSRSDWQVAGYASGQLSSGGAGQPIDPLTMVTVGMLVIRNLSITARWSSTDLQSLPRSTSIGPFCIAAASFDGATGKLTRNGYQAIAWLCQVPPKLPPK</sequence>
<comment type="caution">
    <text evidence="1">The sequence shown here is derived from an EMBL/GenBank/DDBJ whole genome shotgun (WGS) entry which is preliminary data.</text>
</comment>
<evidence type="ECO:0000313" key="1">
    <source>
        <dbReference type="EMBL" id="NEW32764.1"/>
    </source>
</evidence>
<protein>
    <submittedName>
        <fullName evidence="1">Uncharacterized protein</fullName>
    </submittedName>
</protein>
<reference evidence="1 2" key="1">
    <citation type="submission" date="2020-01" db="EMBL/GenBank/DDBJ databases">
        <title>Genetics and antimicrobial susceptibilities of Nocardia species isolated from the soil; a comparison with species isolated from humans.</title>
        <authorList>
            <person name="Carrasco G."/>
            <person name="Monzon S."/>
            <person name="Sansegundo M."/>
            <person name="Garcia E."/>
            <person name="Garrido N."/>
            <person name="Medina M.J."/>
            <person name="Villalon P."/>
            <person name="Ramirez-Arocha A.C."/>
            <person name="Jimenez P."/>
            <person name="Cuesta I."/>
            <person name="Valdezate S."/>
        </authorList>
    </citation>
    <scope>NUCLEOTIDE SEQUENCE [LARGE SCALE GENOMIC DNA]</scope>
    <source>
        <strain evidence="1 2">CNM20110626</strain>
    </source>
</reference>
<name>A0A6P1CN42_9NOCA</name>
<dbReference type="Proteomes" id="UP000471166">
    <property type="component" value="Unassembled WGS sequence"/>
</dbReference>